<dbReference type="Pfam" id="PF00010">
    <property type="entry name" value="HLH"/>
    <property type="match status" value="1"/>
</dbReference>
<dbReference type="GO" id="GO:0003700">
    <property type="term" value="F:DNA-binding transcription factor activity"/>
    <property type="evidence" value="ECO:0007669"/>
    <property type="project" value="InterPro"/>
</dbReference>
<gene>
    <name evidence="8" type="ORF">HHK36_012809</name>
</gene>
<dbReference type="AlphaFoldDB" id="A0A834Z8W9"/>
<evidence type="ECO:0000256" key="1">
    <source>
        <dbReference type="ARBA" id="ARBA00004123"/>
    </source>
</evidence>
<dbReference type="GO" id="GO:0046983">
    <property type="term" value="F:protein dimerization activity"/>
    <property type="evidence" value="ECO:0007669"/>
    <property type="project" value="InterPro"/>
</dbReference>
<dbReference type="PANTHER" id="PTHR46133">
    <property type="entry name" value="BHLH TRANSCRIPTION FACTOR"/>
    <property type="match status" value="1"/>
</dbReference>
<dbReference type="InterPro" id="IPR044818">
    <property type="entry name" value="ILR3-like"/>
</dbReference>
<keyword evidence="9" id="KW-1185">Reference proteome</keyword>
<comment type="subcellular location">
    <subcellularLocation>
        <location evidence="1">Nucleus</location>
    </subcellularLocation>
</comment>
<dbReference type="GO" id="GO:0005634">
    <property type="term" value="C:nucleus"/>
    <property type="evidence" value="ECO:0007669"/>
    <property type="project" value="UniProtKB-SubCell"/>
</dbReference>
<keyword evidence="3" id="KW-0238">DNA-binding</keyword>
<feature type="coiled-coil region" evidence="6">
    <location>
        <begin position="102"/>
        <end position="157"/>
    </location>
</feature>
<dbReference type="SUPFAM" id="SSF47459">
    <property type="entry name" value="HLH, helix-loop-helix DNA-binding domain"/>
    <property type="match status" value="1"/>
</dbReference>
<dbReference type="OrthoDB" id="515493at2759"/>
<dbReference type="CDD" id="cd11446">
    <property type="entry name" value="bHLH_AtILR3_like"/>
    <property type="match status" value="1"/>
</dbReference>
<evidence type="ECO:0000256" key="4">
    <source>
        <dbReference type="ARBA" id="ARBA00023163"/>
    </source>
</evidence>
<name>A0A834Z8W9_TETSI</name>
<dbReference type="OMA" id="CAEREFR"/>
<keyword evidence="5" id="KW-0539">Nucleus</keyword>
<dbReference type="GO" id="GO:0006879">
    <property type="term" value="P:intracellular iron ion homeostasis"/>
    <property type="evidence" value="ECO:0007669"/>
    <property type="project" value="InterPro"/>
</dbReference>
<dbReference type="SMART" id="SM00353">
    <property type="entry name" value="HLH"/>
    <property type="match status" value="1"/>
</dbReference>
<dbReference type="GO" id="GO:0003677">
    <property type="term" value="F:DNA binding"/>
    <property type="evidence" value="ECO:0007669"/>
    <property type="project" value="UniProtKB-KW"/>
</dbReference>
<dbReference type="Proteomes" id="UP000655225">
    <property type="component" value="Unassembled WGS sequence"/>
</dbReference>
<evidence type="ECO:0000259" key="7">
    <source>
        <dbReference type="PROSITE" id="PS50888"/>
    </source>
</evidence>
<dbReference type="InterPro" id="IPR011598">
    <property type="entry name" value="bHLH_dom"/>
</dbReference>
<feature type="domain" description="BHLH" evidence="7">
    <location>
        <begin position="61"/>
        <end position="112"/>
    </location>
</feature>
<evidence type="ECO:0000313" key="8">
    <source>
        <dbReference type="EMBL" id="KAF8401862.1"/>
    </source>
</evidence>
<comment type="caution">
    <text evidence="8">The sequence shown here is derived from an EMBL/GenBank/DDBJ whole genome shotgun (WGS) entry which is preliminary data.</text>
</comment>
<accession>A0A834Z8W9</accession>
<evidence type="ECO:0000256" key="5">
    <source>
        <dbReference type="ARBA" id="ARBA00023242"/>
    </source>
</evidence>
<dbReference type="PROSITE" id="PS50888">
    <property type="entry name" value="BHLH"/>
    <property type="match status" value="1"/>
</dbReference>
<reference evidence="8 9" key="1">
    <citation type="submission" date="2020-04" db="EMBL/GenBank/DDBJ databases">
        <title>Plant Genome Project.</title>
        <authorList>
            <person name="Zhang R.-G."/>
        </authorList>
    </citation>
    <scope>NUCLEOTIDE SEQUENCE [LARGE SCALE GENOMIC DNA]</scope>
    <source>
        <strain evidence="8">YNK0</strain>
        <tissue evidence="8">Leaf</tissue>
    </source>
</reference>
<dbReference type="Gene3D" id="4.10.280.10">
    <property type="entry name" value="Helix-loop-helix DNA-binding domain"/>
    <property type="match status" value="1"/>
</dbReference>
<dbReference type="InterPro" id="IPR036638">
    <property type="entry name" value="HLH_DNA-bd_sf"/>
</dbReference>
<keyword evidence="4" id="KW-0804">Transcription</keyword>
<evidence type="ECO:0000256" key="2">
    <source>
        <dbReference type="ARBA" id="ARBA00023015"/>
    </source>
</evidence>
<dbReference type="FunFam" id="4.10.280.10:FF:000165">
    <property type="entry name" value="Transcription factor bHLH104"/>
    <property type="match status" value="1"/>
</dbReference>
<keyword evidence="2" id="KW-0805">Transcription regulation</keyword>
<dbReference type="PANTHER" id="PTHR46133:SF9">
    <property type="entry name" value="TRANSCRIPTION FACTOR BHLH104"/>
    <property type="match status" value="1"/>
</dbReference>
<evidence type="ECO:0000256" key="3">
    <source>
        <dbReference type="ARBA" id="ARBA00023125"/>
    </source>
</evidence>
<evidence type="ECO:0000313" key="9">
    <source>
        <dbReference type="Proteomes" id="UP000655225"/>
    </source>
</evidence>
<evidence type="ECO:0000256" key="6">
    <source>
        <dbReference type="SAM" id="Coils"/>
    </source>
</evidence>
<sequence length="216" mass="24324">MDSFQEGSWDFLDYNMLEDATSTDLFWSNQSACMSIDASPTGAVSQEKGCTRKRVRNESCSGSGSKACREKIRRDKMNDRFLDLSSILEPGRPAKTDKSAILSDAIRVLNQLRTEAQELNETNEKLQEDVKNLKAEKNELREEKILLKADKERMEQQVKAMTVLPTGFVPAHPMTYHAGANKMMAIPNYGGFPMWQWIPPAALDTSQDHVLRPPVA</sequence>
<proteinExistence type="predicted"/>
<keyword evidence="6" id="KW-0175">Coiled coil</keyword>
<organism evidence="8 9">
    <name type="scientific">Tetracentron sinense</name>
    <name type="common">Spur-leaf</name>
    <dbReference type="NCBI Taxonomy" id="13715"/>
    <lineage>
        <taxon>Eukaryota</taxon>
        <taxon>Viridiplantae</taxon>
        <taxon>Streptophyta</taxon>
        <taxon>Embryophyta</taxon>
        <taxon>Tracheophyta</taxon>
        <taxon>Spermatophyta</taxon>
        <taxon>Magnoliopsida</taxon>
        <taxon>Trochodendrales</taxon>
        <taxon>Trochodendraceae</taxon>
        <taxon>Tetracentron</taxon>
    </lineage>
</organism>
<dbReference type="EMBL" id="JABCRI010000008">
    <property type="protein sequence ID" value="KAF8401862.1"/>
    <property type="molecule type" value="Genomic_DNA"/>
</dbReference>
<protein>
    <recommendedName>
        <fullName evidence="7">BHLH domain-containing protein</fullName>
    </recommendedName>
</protein>